<dbReference type="Proteomes" id="UP000317835">
    <property type="component" value="Chromosome"/>
</dbReference>
<feature type="domain" description="GS catalytic" evidence="7">
    <location>
        <begin position="107"/>
        <end position="456"/>
    </location>
</feature>
<evidence type="ECO:0000259" key="6">
    <source>
        <dbReference type="PROSITE" id="PS51986"/>
    </source>
</evidence>
<dbReference type="InterPro" id="IPR036651">
    <property type="entry name" value="Gln_synt_N_sf"/>
</dbReference>
<dbReference type="Pfam" id="PF00120">
    <property type="entry name" value="Gln-synt_C"/>
    <property type="match status" value="1"/>
</dbReference>
<evidence type="ECO:0000313" key="8">
    <source>
        <dbReference type="EMBL" id="QDV34666.1"/>
    </source>
</evidence>
<dbReference type="NCBIfam" id="TIGR03105">
    <property type="entry name" value="gln_synth_III"/>
    <property type="match status" value="1"/>
</dbReference>
<reference evidence="8 9" key="1">
    <citation type="submission" date="2019-02" db="EMBL/GenBank/DDBJ databases">
        <title>Deep-cultivation of Planctomycetes and their phenomic and genomic characterization uncovers novel biology.</title>
        <authorList>
            <person name="Wiegand S."/>
            <person name="Jogler M."/>
            <person name="Boedeker C."/>
            <person name="Pinto D."/>
            <person name="Vollmers J."/>
            <person name="Rivas-Marin E."/>
            <person name="Kohn T."/>
            <person name="Peeters S.H."/>
            <person name="Heuer A."/>
            <person name="Rast P."/>
            <person name="Oberbeckmann S."/>
            <person name="Bunk B."/>
            <person name="Jeske O."/>
            <person name="Meyerdierks A."/>
            <person name="Storesund J.E."/>
            <person name="Kallscheuer N."/>
            <person name="Luecker S."/>
            <person name="Lage O.M."/>
            <person name="Pohl T."/>
            <person name="Merkel B.J."/>
            <person name="Hornburger P."/>
            <person name="Mueller R.-W."/>
            <person name="Bruemmer F."/>
            <person name="Labrenz M."/>
            <person name="Spormann A.M."/>
            <person name="Op den Camp H."/>
            <person name="Overmann J."/>
            <person name="Amann R."/>
            <person name="Jetten M.S.M."/>
            <person name="Mascher T."/>
            <person name="Medema M.H."/>
            <person name="Devos D.P."/>
            <person name="Kaster A.-K."/>
            <person name="Ovreas L."/>
            <person name="Rohde M."/>
            <person name="Galperin M.Y."/>
            <person name="Jogler C."/>
        </authorList>
    </citation>
    <scope>NUCLEOTIDE SEQUENCE [LARGE SCALE GENOMIC DNA]</scope>
    <source>
        <strain evidence="8 9">ElP</strain>
    </source>
</reference>
<dbReference type="InterPro" id="IPR017536">
    <property type="entry name" value="Glutamine_synthetase_typeIII"/>
</dbReference>
<dbReference type="KEGG" id="tpla:ElP_25580"/>
<keyword evidence="3" id="KW-0067">ATP-binding</keyword>
<keyword evidence="9" id="KW-1185">Reference proteome</keyword>
<proteinExistence type="inferred from homology"/>
<evidence type="ECO:0000256" key="5">
    <source>
        <dbReference type="RuleBase" id="RU000384"/>
    </source>
</evidence>
<protein>
    <submittedName>
        <fullName evidence="8">Glutamine synthetase 3</fullName>
        <ecNumber evidence="8">6.3.1.2</ecNumber>
    </submittedName>
</protein>
<dbReference type="Gene3D" id="3.10.20.70">
    <property type="entry name" value="Glutamine synthetase, N-terminal domain"/>
    <property type="match status" value="1"/>
</dbReference>
<evidence type="ECO:0000313" key="9">
    <source>
        <dbReference type="Proteomes" id="UP000317835"/>
    </source>
</evidence>
<dbReference type="GO" id="GO:0006542">
    <property type="term" value="P:glutamine biosynthetic process"/>
    <property type="evidence" value="ECO:0007669"/>
    <property type="project" value="InterPro"/>
</dbReference>
<dbReference type="AlphaFoldDB" id="A0A518H1F8"/>
<dbReference type="PANTHER" id="PTHR43785:SF12">
    <property type="entry name" value="TYPE-1 GLUTAMINE SYNTHETASE 2"/>
    <property type="match status" value="1"/>
</dbReference>
<dbReference type="PROSITE" id="PS51986">
    <property type="entry name" value="GS_BETA_GRASP"/>
    <property type="match status" value="1"/>
</dbReference>
<dbReference type="Gene3D" id="3.30.590.10">
    <property type="entry name" value="Glutamine synthetase/guanido kinase, catalytic domain"/>
    <property type="match status" value="1"/>
</dbReference>
<dbReference type="GO" id="GO:0005524">
    <property type="term" value="F:ATP binding"/>
    <property type="evidence" value="ECO:0007669"/>
    <property type="project" value="UniProtKB-KW"/>
</dbReference>
<dbReference type="InterPro" id="IPR008146">
    <property type="entry name" value="Gln_synth_cat_dom"/>
</dbReference>
<dbReference type="SUPFAM" id="SSF54368">
    <property type="entry name" value="Glutamine synthetase, N-terminal domain"/>
    <property type="match status" value="1"/>
</dbReference>
<evidence type="ECO:0000256" key="4">
    <source>
        <dbReference type="PROSITE-ProRule" id="PRU01330"/>
    </source>
</evidence>
<dbReference type="EC" id="6.3.1.2" evidence="8"/>
<gene>
    <name evidence="8" type="primary">glnT</name>
    <name evidence="8" type="ORF">ElP_25580</name>
</gene>
<organism evidence="8 9">
    <name type="scientific">Tautonia plasticadhaerens</name>
    <dbReference type="NCBI Taxonomy" id="2527974"/>
    <lineage>
        <taxon>Bacteria</taxon>
        <taxon>Pseudomonadati</taxon>
        <taxon>Planctomycetota</taxon>
        <taxon>Planctomycetia</taxon>
        <taxon>Isosphaerales</taxon>
        <taxon>Isosphaeraceae</taxon>
        <taxon>Tautonia</taxon>
    </lineage>
</organism>
<evidence type="ECO:0000256" key="1">
    <source>
        <dbReference type="ARBA" id="ARBA00022598"/>
    </source>
</evidence>
<keyword evidence="1 8" id="KW-0436">Ligase</keyword>
<dbReference type="SMART" id="SM01230">
    <property type="entry name" value="Gln-synt_C"/>
    <property type="match status" value="1"/>
</dbReference>
<dbReference type="EMBL" id="CP036426">
    <property type="protein sequence ID" value="QDV34666.1"/>
    <property type="molecule type" value="Genomic_DNA"/>
</dbReference>
<evidence type="ECO:0000256" key="2">
    <source>
        <dbReference type="ARBA" id="ARBA00022741"/>
    </source>
</evidence>
<dbReference type="InterPro" id="IPR008147">
    <property type="entry name" value="Gln_synt_N"/>
</dbReference>
<dbReference type="SUPFAM" id="SSF55931">
    <property type="entry name" value="Glutamine synthetase/guanido kinase"/>
    <property type="match status" value="1"/>
</dbReference>
<dbReference type="InterPro" id="IPR014746">
    <property type="entry name" value="Gln_synth/guanido_kin_cat_dom"/>
</dbReference>
<dbReference type="OrthoDB" id="9807095at2"/>
<dbReference type="RefSeq" id="WP_145269716.1">
    <property type="nucleotide sequence ID" value="NZ_CP036426.1"/>
</dbReference>
<keyword evidence="2" id="KW-0547">Nucleotide-binding</keyword>
<dbReference type="PANTHER" id="PTHR43785">
    <property type="entry name" value="GAMMA-GLUTAMYLPUTRESCINE SYNTHETASE"/>
    <property type="match status" value="1"/>
</dbReference>
<dbReference type="GO" id="GO:0004356">
    <property type="term" value="F:glutamine synthetase activity"/>
    <property type="evidence" value="ECO:0007669"/>
    <property type="project" value="UniProtKB-EC"/>
</dbReference>
<accession>A0A518H1F8</accession>
<feature type="domain" description="GS beta-grasp" evidence="6">
    <location>
        <begin position="18"/>
        <end position="101"/>
    </location>
</feature>
<sequence>MNTTDPRLAALRDRLDADRIDYLLVQFVDLHGAAKVKLVPASGLVPAFESGAGFAGGAIWGMGQGPHSHDLMARIDLDSYTPLPYEPGVARFAAELFVDGEPHPYCPRVNLRRVLDRARGLGFSFNVGMEPEFFLVTRDADGSISGWDPDRVDDLQKPCYDYNGLSGALGFLRAMNDTLQALGWGVYQSDHEDANSQFEINFRYADALVTADRLTFFRMMAGQVARRFDAVATFMPKPFPDRTGSGAHVHFHLADAESGANLFVDEDDRRGLGISALGYHFLGGVLRHAPALCAVASPTVNCYKRLQGGAATLGSRSGYTWTPAFVSYGDNNRTQMIRTPEPGHFEDRTVSASCNPYLALAAYLSAGLDGVANAIDPGEPNRGNLYEAGPEEMAARGIARLPQSLDEALDAFEADPVVREALGPIADEFLRLKRDEWRDYHAQVDRWEIRRYLTAL</sequence>
<evidence type="ECO:0000259" key="7">
    <source>
        <dbReference type="PROSITE" id="PS51987"/>
    </source>
</evidence>
<evidence type="ECO:0000256" key="3">
    <source>
        <dbReference type="ARBA" id="ARBA00022840"/>
    </source>
</evidence>
<name>A0A518H1F8_9BACT</name>
<comment type="similarity">
    <text evidence="4 5">Belongs to the glutamine synthetase family.</text>
</comment>
<dbReference type="PROSITE" id="PS51987">
    <property type="entry name" value="GS_CATALYTIC"/>
    <property type="match status" value="1"/>
</dbReference>